<protein>
    <recommendedName>
        <fullName evidence="2">Bacteriophage Mu GpT domain-containing protein</fullName>
    </recommendedName>
</protein>
<dbReference type="Pfam" id="PF25209">
    <property type="entry name" value="Phage_capsid_4"/>
    <property type="match status" value="1"/>
</dbReference>
<evidence type="ECO:0000313" key="1">
    <source>
        <dbReference type="EMBL" id="KKN52424.1"/>
    </source>
</evidence>
<comment type="caution">
    <text evidence="1">The sequence shown here is derived from an EMBL/GenBank/DDBJ whole genome shotgun (WGS) entry which is preliminary data.</text>
</comment>
<accession>A0A0F9RBZ5</accession>
<name>A0A0F9RBZ5_9ZZZZ</name>
<sequence length="585" mass="65435">MKKEDDQLVGRAIFSSVPEAESPFTKVREGHLTDFSIGYRVVGSIWVPEETTKKIKGHEFEGPLSVATRWRVKELSIVPIGADEDARVRNETRNDNILEEPKMDEKFREYLESIGLTREATEDEAWAFAGTLQAPKEKEKRDEEKIDTDKIRAEATGEERSRIREIDAMCKRYELSDMADDLVREGTPILEAREKVLTRAEENWVEKETKRKDRPMIEIGKDERDKFRAAVGDALTLRAGMEIEKPAPGADELRGYTMVEMARLCLRNANEKTAGNVMEMVGRAMTVSDFPYLLANVAHKTLFEGWNTQEETWPIWCGTGSVSDFKTHYSPRISEADDLEEVPEEGEYRYGKRTEAQESYSVVTYGKLYAITRQAIINDDLNALSNQPKAHGEAAARKVGDVAYAVLTANAAMGDAVALFHANHSNFVDHASGAAPGISTIAAGVLAMKNQTDLRGLRSLNIQPRFMLAPNALEGAAEVFFRSERFSDASTIATDSSMASTQVNPYAGTYLTRVYDGRLDDNDALQWYLAAAKGKTVIVFFLNGIKKPYLETKKGWSVDGVEYKVRIDAGAKAMDWRGLYENDGN</sequence>
<gene>
    <name evidence="1" type="ORF">LCGC14_0612780</name>
</gene>
<proteinExistence type="predicted"/>
<dbReference type="AlphaFoldDB" id="A0A0F9RBZ5"/>
<organism evidence="1">
    <name type="scientific">marine sediment metagenome</name>
    <dbReference type="NCBI Taxonomy" id="412755"/>
    <lineage>
        <taxon>unclassified sequences</taxon>
        <taxon>metagenomes</taxon>
        <taxon>ecological metagenomes</taxon>
    </lineage>
</organism>
<evidence type="ECO:0008006" key="2">
    <source>
        <dbReference type="Google" id="ProtNLM"/>
    </source>
</evidence>
<dbReference type="EMBL" id="LAZR01001020">
    <property type="protein sequence ID" value="KKN52424.1"/>
    <property type="molecule type" value="Genomic_DNA"/>
</dbReference>
<reference evidence="1" key="1">
    <citation type="journal article" date="2015" name="Nature">
        <title>Complex archaea that bridge the gap between prokaryotes and eukaryotes.</title>
        <authorList>
            <person name="Spang A."/>
            <person name="Saw J.H."/>
            <person name="Jorgensen S.L."/>
            <person name="Zaremba-Niedzwiedzka K."/>
            <person name="Martijn J."/>
            <person name="Lind A.E."/>
            <person name="van Eijk R."/>
            <person name="Schleper C."/>
            <person name="Guy L."/>
            <person name="Ettema T.J."/>
        </authorList>
    </citation>
    <scope>NUCLEOTIDE SEQUENCE</scope>
</reference>